<accession>A0A6B1IH49</accession>
<reference evidence="1 2" key="1">
    <citation type="submission" date="2019-11" db="EMBL/GenBank/DDBJ databases">
        <title>Genome sequences of 17 halophilic strains isolated from different environments.</title>
        <authorList>
            <person name="Furrow R.E."/>
        </authorList>
    </citation>
    <scope>NUCLEOTIDE SEQUENCE [LARGE SCALE GENOMIC DNA]</scope>
    <source>
        <strain evidence="1 2">22517_05_Cabo</strain>
    </source>
</reference>
<dbReference type="EMBL" id="WMEO01000031">
    <property type="protein sequence ID" value="MYL17811.1"/>
    <property type="molecule type" value="Genomic_DNA"/>
</dbReference>
<evidence type="ECO:0000313" key="2">
    <source>
        <dbReference type="Proteomes" id="UP000460194"/>
    </source>
</evidence>
<dbReference type="Proteomes" id="UP000460194">
    <property type="component" value="Unassembled WGS sequence"/>
</dbReference>
<gene>
    <name evidence="1" type="ORF">GLW36_14300</name>
</gene>
<organism evidence="1 2">
    <name type="scientific">Halorubrum distributum</name>
    <dbReference type="NCBI Taxonomy" id="29283"/>
    <lineage>
        <taxon>Archaea</taxon>
        <taxon>Methanobacteriati</taxon>
        <taxon>Methanobacteriota</taxon>
        <taxon>Stenosarchaea group</taxon>
        <taxon>Halobacteria</taxon>
        <taxon>Halobacteriales</taxon>
        <taxon>Haloferacaceae</taxon>
        <taxon>Halorubrum</taxon>
        <taxon>Halorubrum distributum group</taxon>
    </lineage>
</organism>
<evidence type="ECO:0000313" key="1">
    <source>
        <dbReference type="EMBL" id="MYL17811.1"/>
    </source>
</evidence>
<dbReference type="AlphaFoldDB" id="A0A6B1IH49"/>
<protein>
    <submittedName>
        <fullName evidence="1">Nucleotide pyrophosphatase</fullName>
    </submittedName>
</protein>
<sequence length="67" mass="7337">MFRGGVDRPPSDRFHRRYGDLVVTHRDLGMWFGDVEPDELSLVGTHGGISPAEMLVPFGAARLSALA</sequence>
<comment type="caution">
    <text evidence="1">The sequence shown here is derived from an EMBL/GenBank/DDBJ whole genome shotgun (WGS) entry which is preliminary data.</text>
</comment>
<name>A0A6B1IH49_9EURY</name>
<proteinExistence type="predicted"/>
<dbReference type="RefSeq" id="WP_004596504.1">
    <property type="nucleotide sequence ID" value="NZ_WMEO01000031.1"/>
</dbReference>